<protein>
    <recommendedName>
        <fullName evidence="6">S-adenosyl-L-methionine-dependent methyltransferase</fullName>
        <ecNumber evidence="6">2.1.1.-</ecNumber>
    </recommendedName>
</protein>
<dbReference type="NCBIfam" id="TIGR00027">
    <property type="entry name" value="mthyl_TIGR00027"/>
    <property type="match status" value="1"/>
</dbReference>
<evidence type="ECO:0000256" key="2">
    <source>
        <dbReference type="ARBA" id="ARBA00008138"/>
    </source>
</evidence>
<dbReference type="InterPro" id="IPR011610">
    <property type="entry name" value="SAM_mthyl_Trfase_ML2640-like"/>
</dbReference>
<evidence type="ECO:0000313" key="9">
    <source>
        <dbReference type="Proteomes" id="UP001612741"/>
    </source>
</evidence>
<dbReference type="Gene3D" id="3.40.50.150">
    <property type="entry name" value="Vaccinia Virus protein VP39"/>
    <property type="match status" value="1"/>
</dbReference>
<dbReference type="Pfam" id="PF04072">
    <property type="entry name" value="LCM"/>
    <property type="match status" value="1"/>
</dbReference>
<gene>
    <name evidence="8" type="ORF">ACIBG2_00595</name>
</gene>
<dbReference type="GO" id="GO:0008168">
    <property type="term" value="F:methyltransferase activity"/>
    <property type="evidence" value="ECO:0007669"/>
    <property type="project" value="UniProtKB-KW"/>
</dbReference>
<keyword evidence="4" id="KW-0808">Transferase</keyword>
<dbReference type="EMBL" id="JBITGY010000001">
    <property type="protein sequence ID" value="MFI6495849.1"/>
    <property type="molecule type" value="Genomic_DNA"/>
</dbReference>
<feature type="region of interest" description="Disordered" evidence="7">
    <location>
        <begin position="266"/>
        <end position="297"/>
    </location>
</feature>
<proteinExistence type="inferred from homology"/>
<organism evidence="8 9">
    <name type="scientific">Nonomuraea typhae</name>
    <dbReference type="NCBI Taxonomy" id="2603600"/>
    <lineage>
        <taxon>Bacteria</taxon>
        <taxon>Bacillati</taxon>
        <taxon>Actinomycetota</taxon>
        <taxon>Actinomycetes</taxon>
        <taxon>Streptosporangiales</taxon>
        <taxon>Streptosporangiaceae</taxon>
        <taxon>Nonomuraea</taxon>
    </lineage>
</organism>
<evidence type="ECO:0000256" key="6">
    <source>
        <dbReference type="RuleBase" id="RU362030"/>
    </source>
</evidence>
<name>A0ABW7YIX9_9ACTN</name>
<evidence type="ECO:0000256" key="7">
    <source>
        <dbReference type="SAM" id="MobiDB-lite"/>
    </source>
</evidence>
<evidence type="ECO:0000256" key="4">
    <source>
        <dbReference type="ARBA" id="ARBA00022679"/>
    </source>
</evidence>
<dbReference type="GO" id="GO:0032259">
    <property type="term" value="P:methylation"/>
    <property type="evidence" value="ECO:0007669"/>
    <property type="project" value="UniProtKB-KW"/>
</dbReference>
<dbReference type="Proteomes" id="UP001612741">
    <property type="component" value="Unassembled WGS sequence"/>
</dbReference>
<comment type="similarity">
    <text evidence="2 6">Belongs to the UPF0677 family.</text>
</comment>
<keyword evidence="9" id="KW-1185">Reference proteome</keyword>
<dbReference type="PANTHER" id="PTHR43619:SF2">
    <property type="entry name" value="S-ADENOSYL-L-METHIONINE-DEPENDENT METHYLTRANSFERASES SUPERFAMILY PROTEIN"/>
    <property type="match status" value="1"/>
</dbReference>
<evidence type="ECO:0000256" key="1">
    <source>
        <dbReference type="ARBA" id="ARBA00003907"/>
    </source>
</evidence>
<dbReference type="RefSeq" id="WP_397077603.1">
    <property type="nucleotide sequence ID" value="NZ_JBITGY010000001.1"/>
</dbReference>
<dbReference type="SUPFAM" id="SSF53335">
    <property type="entry name" value="S-adenosyl-L-methionine-dependent methyltransferases"/>
    <property type="match status" value="1"/>
</dbReference>
<evidence type="ECO:0000256" key="3">
    <source>
        <dbReference type="ARBA" id="ARBA00022603"/>
    </source>
</evidence>
<evidence type="ECO:0000256" key="5">
    <source>
        <dbReference type="ARBA" id="ARBA00022691"/>
    </source>
</evidence>
<comment type="caution">
    <text evidence="8">The sequence shown here is derived from an EMBL/GenBank/DDBJ whole genome shotgun (WGS) entry which is preliminary data.</text>
</comment>
<reference evidence="8 9" key="1">
    <citation type="submission" date="2024-10" db="EMBL/GenBank/DDBJ databases">
        <title>The Natural Products Discovery Center: Release of the First 8490 Sequenced Strains for Exploring Actinobacteria Biosynthetic Diversity.</title>
        <authorList>
            <person name="Kalkreuter E."/>
            <person name="Kautsar S.A."/>
            <person name="Yang D."/>
            <person name="Bader C.D."/>
            <person name="Teijaro C.N."/>
            <person name="Fluegel L."/>
            <person name="Davis C.M."/>
            <person name="Simpson J.R."/>
            <person name="Lauterbach L."/>
            <person name="Steele A.D."/>
            <person name="Gui C."/>
            <person name="Meng S."/>
            <person name="Li G."/>
            <person name="Viehrig K."/>
            <person name="Ye F."/>
            <person name="Su P."/>
            <person name="Kiefer A.F."/>
            <person name="Nichols A."/>
            <person name="Cepeda A.J."/>
            <person name="Yan W."/>
            <person name="Fan B."/>
            <person name="Jiang Y."/>
            <person name="Adhikari A."/>
            <person name="Zheng C.-J."/>
            <person name="Schuster L."/>
            <person name="Cowan T.M."/>
            <person name="Smanski M.J."/>
            <person name="Chevrette M.G."/>
            <person name="De Carvalho L.P.S."/>
            <person name="Shen B."/>
        </authorList>
    </citation>
    <scope>NUCLEOTIDE SEQUENCE [LARGE SCALE GENOMIC DNA]</scope>
    <source>
        <strain evidence="8 9">NPDC050545</strain>
    </source>
</reference>
<sequence>MMGQREPLQGVGKTALGVAVVRARESRREDRLFDDPYAQAFVDAVPGAFPAEPASARDLATPGSPARLGEVFYLHGVVRTRFFDEHLLSATAAGCRQVVLLAAGLDARAFRLPWPDGVRVFELDLPEVLAFKDTVLNGCAAVPRCERAVVPADLREDWASELVEAGFDRGRPTAWLAEGLLLYLTAGESARLLAGVGELSAPGGRLAFEHGAAPGSAMLAQAWETPALRQYAELWKGGPGEDAPGWLSRYGWRPRTHDWATVAASYGRSAPESPGSSGRWTPESPGGGFVTAVRDGR</sequence>
<keyword evidence="3 6" id="KW-0489">Methyltransferase</keyword>
<keyword evidence="5 6" id="KW-0949">S-adenosyl-L-methionine</keyword>
<accession>A0ABW7YIX9</accession>
<dbReference type="PANTHER" id="PTHR43619">
    <property type="entry name" value="S-ADENOSYL-L-METHIONINE-DEPENDENT METHYLTRANSFERASE YKTD-RELATED"/>
    <property type="match status" value="1"/>
</dbReference>
<dbReference type="InterPro" id="IPR007213">
    <property type="entry name" value="Ppm1/Ppm2/Tcmp"/>
</dbReference>
<dbReference type="EC" id="2.1.1.-" evidence="6"/>
<dbReference type="InterPro" id="IPR029063">
    <property type="entry name" value="SAM-dependent_MTases_sf"/>
</dbReference>
<evidence type="ECO:0000313" key="8">
    <source>
        <dbReference type="EMBL" id="MFI6495849.1"/>
    </source>
</evidence>
<comment type="function">
    <text evidence="1 6">Exhibits S-adenosyl-L-methionine-dependent methyltransferase activity.</text>
</comment>